<dbReference type="Pfam" id="PF02613">
    <property type="entry name" value="Nitrate_red_del"/>
    <property type="match status" value="1"/>
</dbReference>
<dbReference type="EMBL" id="FNPV01000010">
    <property type="protein sequence ID" value="SDZ16391.1"/>
    <property type="molecule type" value="Genomic_DNA"/>
</dbReference>
<dbReference type="PANTHER" id="PTHR34227:SF1">
    <property type="entry name" value="DIMETHYL SULFOXIDE REDUCTASE CHAPERONE-RELATED"/>
    <property type="match status" value="1"/>
</dbReference>
<accession>A0A1H3QTK9</accession>
<dbReference type="STRING" id="159292.SAMN05192546_11095"/>
<sequence length="223" mass="25951">MENFLEQEKVRAVIYHLLASCYRMPEDKRINESSLIQLRTLLLEHHPEAAAHVEKMITEIETTKLSEEIRGDYLALFVGPKALLAPPYGSLYLENKHQIMGDSTREAMKFYEAAGLKKTDEMNEPDDHICIELEFVYYLISRVVESCEAENYEAAEEFGKLQQEFLKRHVGNWVRPFTQNVNRQAKTHFYKHLGLATELFVRKEATEDSHQMMLELKELAALN</sequence>
<dbReference type="Gene3D" id="1.10.3480.10">
    <property type="entry name" value="TorD-like"/>
    <property type="match status" value="1"/>
</dbReference>
<reference evidence="2 3" key="1">
    <citation type="submission" date="2016-10" db="EMBL/GenBank/DDBJ databases">
        <authorList>
            <person name="de Groot N.N."/>
        </authorList>
    </citation>
    <scope>NUCLEOTIDE SEQUENCE [LARGE SCALE GENOMIC DNA]</scope>
    <source>
        <strain evidence="2 3">APO</strain>
    </source>
</reference>
<evidence type="ECO:0000313" key="2">
    <source>
        <dbReference type="EMBL" id="SDZ16391.1"/>
    </source>
</evidence>
<organism evidence="2 3">
    <name type="scientific">Tindallia californiensis</name>
    <dbReference type="NCBI Taxonomy" id="159292"/>
    <lineage>
        <taxon>Bacteria</taxon>
        <taxon>Bacillati</taxon>
        <taxon>Bacillota</taxon>
        <taxon>Clostridia</taxon>
        <taxon>Peptostreptococcales</taxon>
        <taxon>Tindalliaceae</taxon>
        <taxon>Tindallia</taxon>
    </lineage>
</organism>
<keyword evidence="1" id="KW-0143">Chaperone</keyword>
<dbReference type="OrthoDB" id="9795302at2"/>
<evidence type="ECO:0000256" key="1">
    <source>
        <dbReference type="ARBA" id="ARBA00023186"/>
    </source>
</evidence>
<dbReference type="RefSeq" id="WP_093315186.1">
    <property type="nucleotide sequence ID" value="NZ_FNPV01000010.1"/>
</dbReference>
<dbReference type="InterPro" id="IPR050289">
    <property type="entry name" value="TorD/DmsD_chaperones"/>
</dbReference>
<dbReference type="SUPFAM" id="SSF89155">
    <property type="entry name" value="TorD-like"/>
    <property type="match status" value="1"/>
</dbReference>
<keyword evidence="3" id="KW-1185">Reference proteome</keyword>
<name>A0A1H3QTK9_9FIRM</name>
<dbReference type="PANTHER" id="PTHR34227">
    <property type="entry name" value="CHAPERONE PROTEIN YCDY"/>
    <property type="match status" value="1"/>
</dbReference>
<dbReference type="Proteomes" id="UP000199230">
    <property type="component" value="Unassembled WGS sequence"/>
</dbReference>
<protein>
    <submittedName>
        <fullName evidence="2">Chaperone TorD involved in molybdoenzyme TorA maturation</fullName>
    </submittedName>
</protein>
<gene>
    <name evidence="2" type="ORF">SAMN05192546_11095</name>
</gene>
<proteinExistence type="predicted"/>
<dbReference type="AlphaFoldDB" id="A0A1H3QTK9"/>
<evidence type="ECO:0000313" key="3">
    <source>
        <dbReference type="Proteomes" id="UP000199230"/>
    </source>
</evidence>
<dbReference type="InterPro" id="IPR036411">
    <property type="entry name" value="TorD-like_sf"/>
</dbReference>
<dbReference type="InterPro" id="IPR020945">
    <property type="entry name" value="DMSO/NO3_reduct_chaperone"/>
</dbReference>